<sequence>RKPEFAFTELETFEAKQRIQQKFTNFQLGTDPLTGEPFAFDPVTGGINTVSTSTGETIDIGNYATDPNHTTAVQNILDAIGQFETAGDITSYIQSVAPNSPITSDMIEEASQQAGVSWESIVAMLQQESNLGTSNVAQNNNNVGGITWNGKNGIKGTARPAAEGGNYVRYNSLQEGINVVAQSLAGRMVSPGEQPTGQAGYQPTGNAVLDGLVQGALRNKDNFDNYTSNQKTAVNAALAKQGLSLEVPVSDISPLSPEETNLR</sequence>
<feature type="domain" description="Mannosyl-glycoprotein endo-beta-N-acetylglucosamidase-like" evidence="1">
    <location>
        <begin position="106"/>
        <end position="202"/>
    </location>
</feature>
<protein>
    <recommendedName>
        <fullName evidence="1">Mannosyl-glycoprotein endo-beta-N-acetylglucosamidase-like domain-containing protein</fullName>
    </recommendedName>
</protein>
<reference evidence="2" key="1">
    <citation type="journal article" date="2014" name="Front. Microbiol.">
        <title>High frequency of phylogenetically diverse reductive dehalogenase-homologous genes in deep subseafloor sedimentary metagenomes.</title>
        <authorList>
            <person name="Kawai M."/>
            <person name="Futagami T."/>
            <person name="Toyoda A."/>
            <person name="Takaki Y."/>
            <person name="Nishi S."/>
            <person name="Hori S."/>
            <person name="Arai W."/>
            <person name="Tsubouchi T."/>
            <person name="Morono Y."/>
            <person name="Uchiyama I."/>
            <person name="Ito T."/>
            <person name="Fujiyama A."/>
            <person name="Inagaki F."/>
            <person name="Takami H."/>
        </authorList>
    </citation>
    <scope>NUCLEOTIDE SEQUENCE</scope>
    <source>
        <strain evidence="2">Expedition CK06-06</strain>
    </source>
</reference>
<dbReference type="Gene3D" id="1.10.530.10">
    <property type="match status" value="1"/>
</dbReference>
<dbReference type="GO" id="GO:0004040">
    <property type="term" value="F:amidase activity"/>
    <property type="evidence" value="ECO:0007669"/>
    <property type="project" value="InterPro"/>
</dbReference>
<gene>
    <name evidence="2" type="ORF">S01H1_45865</name>
</gene>
<dbReference type="InterPro" id="IPR002901">
    <property type="entry name" value="MGlyc_endo_b_GlcNAc-like_dom"/>
</dbReference>
<organism evidence="2">
    <name type="scientific">marine sediment metagenome</name>
    <dbReference type="NCBI Taxonomy" id="412755"/>
    <lineage>
        <taxon>unclassified sequences</taxon>
        <taxon>metagenomes</taxon>
        <taxon>ecological metagenomes</taxon>
    </lineage>
</organism>
<feature type="non-terminal residue" evidence="2">
    <location>
        <position position="263"/>
    </location>
</feature>
<proteinExistence type="predicted"/>
<dbReference type="Pfam" id="PF01832">
    <property type="entry name" value="Glucosaminidase"/>
    <property type="match status" value="1"/>
</dbReference>
<evidence type="ECO:0000259" key="1">
    <source>
        <dbReference type="Pfam" id="PF01832"/>
    </source>
</evidence>
<dbReference type="EMBL" id="BARS01029338">
    <property type="protein sequence ID" value="GAG03375.1"/>
    <property type="molecule type" value="Genomic_DNA"/>
</dbReference>
<name>X0UCQ5_9ZZZZ</name>
<comment type="caution">
    <text evidence="2">The sequence shown here is derived from an EMBL/GenBank/DDBJ whole genome shotgun (WGS) entry which is preliminary data.</text>
</comment>
<evidence type="ECO:0000313" key="2">
    <source>
        <dbReference type="EMBL" id="GAG03375.1"/>
    </source>
</evidence>
<feature type="non-terminal residue" evidence="2">
    <location>
        <position position="1"/>
    </location>
</feature>
<dbReference type="AlphaFoldDB" id="X0UCQ5"/>
<accession>X0UCQ5</accession>